<evidence type="ECO:0000256" key="5">
    <source>
        <dbReference type="SAM" id="Coils"/>
    </source>
</evidence>
<dbReference type="PANTHER" id="PTHR42648:SF18">
    <property type="entry name" value="RETROTRANSPOSON, UNCLASSIFIED-LIKE PROTEIN"/>
    <property type="match status" value="1"/>
</dbReference>
<dbReference type="InterPro" id="IPR013103">
    <property type="entry name" value="RVT_2"/>
</dbReference>
<evidence type="ECO:0000256" key="3">
    <source>
        <dbReference type="ARBA" id="ARBA00022750"/>
    </source>
</evidence>
<feature type="region of interest" description="Disordered" evidence="6">
    <location>
        <begin position="1720"/>
        <end position="1763"/>
    </location>
</feature>
<evidence type="ECO:0000259" key="7">
    <source>
        <dbReference type="Pfam" id="PF07727"/>
    </source>
</evidence>
<reference evidence="11" key="1">
    <citation type="journal article" date="2019" name="Sci. Rep.">
        <title>Draft genome of Tanacetum cinerariifolium, the natural source of mosquito coil.</title>
        <authorList>
            <person name="Yamashiro T."/>
            <person name="Shiraishi A."/>
            <person name="Satake H."/>
            <person name="Nakayama K."/>
        </authorList>
    </citation>
    <scope>NUCLEOTIDE SEQUENCE</scope>
</reference>
<dbReference type="Pfam" id="PF13976">
    <property type="entry name" value="gag_pre-integrs"/>
    <property type="match status" value="2"/>
</dbReference>
<dbReference type="Pfam" id="PF07727">
    <property type="entry name" value="RVT_2"/>
    <property type="match status" value="2"/>
</dbReference>
<keyword evidence="1" id="KW-0645">Protease</keyword>
<dbReference type="Pfam" id="PF25597">
    <property type="entry name" value="SH3_retrovirus"/>
    <property type="match status" value="2"/>
</dbReference>
<evidence type="ECO:0000259" key="8">
    <source>
        <dbReference type="Pfam" id="PF13976"/>
    </source>
</evidence>
<feature type="domain" description="Reverse transcriptase Ty1/copia-type" evidence="7">
    <location>
        <begin position="2374"/>
        <end position="2441"/>
    </location>
</feature>
<feature type="coiled-coil region" evidence="5">
    <location>
        <begin position="1414"/>
        <end position="1448"/>
    </location>
</feature>
<dbReference type="InterPro" id="IPR025724">
    <property type="entry name" value="GAG-pre-integrase_dom"/>
</dbReference>
<dbReference type="SUPFAM" id="SSF53098">
    <property type="entry name" value="Ribonuclease H-like"/>
    <property type="match status" value="2"/>
</dbReference>
<feature type="compositionally biased region" description="Polar residues" evidence="6">
    <location>
        <begin position="1721"/>
        <end position="1737"/>
    </location>
</feature>
<dbReference type="GO" id="GO:0006508">
    <property type="term" value="P:proteolysis"/>
    <property type="evidence" value="ECO:0007669"/>
    <property type="project" value="UniProtKB-KW"/>
</dbReference>
<dbReference type="SUPFAM" id="SSF56672">
    <property type="entry name" value="DNA/RNA polymerases"/>
    <property type="match status" value="1"/>
</dbReference>
<organism evidence="11">
    <name type="scientific">Tanacetum cinerariifolium</name>
    <name type="common">Dalmatian daisy</name>
    <name type="synonym">Chrysanthemum cinerariifolium</name>
    <dbReference type="NCBI Taxonomy" id="118510"/>
    <lineage>
        <taxon>Eukaryota</taxon>
        <taxon>Viridiplantae</taxon>
        <taxon>Streptophyta</taxon>
        <taxon>Embryophyta</taxon>
        <taxon>Tracheophyta</taxon>
        <taxon>Spermatophyta</taxon>
        <taxon>Magnoliopsida</taxon>
        <taxon>eudicotyledons</taxon>
        <taxon>Gunneridae</taxon>
        <taxon>Pentapetalae</taxon>
        <taxon>asterids</taxon>
        <taxon>campanulids</taxon>
        <taxon>Asterales</taxon>
        <taxon>Asteraceae</taxon>
        <taxon>Asteroideae</taxon>
        <taxon>Anthemideae</taxon>
        <taxon>Anthemidinae</taxon>
        <taxon>Tanacetum</taxon>
    </lineage>
</organism>
<keyword evidence="2" id="KW-0479">Metal-binding</keyword>
<evidence type="ECO:0000313" key="11">
    <source>
        <dbReference type="EMBL" id="GEU47915.1"/>
    </source>
</evidence>
<dbReference type="InterPro" id="IPR039537">
    <property type="entry name" value="Retrotran_Ty1/copia-like"/>
</dbReference>
<sequence>MSTNTKFAKQSIVGNLPKIGETRALSKPVTLNSSPTPQESNVVKNDKVIQLCLWCVDLGYSKHMIGNLKLLINFVWKFLGTVRFENDHIAAILGQFCDSDLEVAFRRNVCFVRNLEGVDLLSGNRTTNLYTINLHEMASASPICLMVRASSTKSWLWHQRLSHLNFDTINDLAKNDLVSHLLKFKYYKEHLCPSCEQEKSKRASHPPKPIPNSRQRLHLLHMDLCVAMRIASINGKRHVLVIVDDYFRYTWVHFLRSKDEAPETLVEAARTMLIFSRAPLFLWAEAIATACFTQNRSIICRRFNKTPYELINGRKLDISFLHVFGALCYHKNDREDIGKLGAQGDIGFFIGYSADSCAYRIYNRRTKKIMKTMNVSFDELSAMAFEQRSSKPRLQSMTSGQISSGLDITYAPSTITTQQPTKVADNVPNAMFDANTFVNPFATPSTSAAESSSLQYVDPSNMHTFYQPYPREFQWTKDHPLEQVIEKPSRTVLTRNQLRFDGDMCMYALTVSTMEPNNVKEAMTDPAWIESMQEELLQFKRMDVWVLVPAPNNISPLTLKWIFKNKNDEENTVIRNKSCRVVRGYRQEEGLDFEESFAPVAIMEAIRIFLAFATHKSFTVFQMAVKTAFLHGTLKEDVYVCQPKGFIDADHPSHVYKLKKALYGLKQAPRAWYDKLSTFLLQNNFLKGTIDLTLFIRRFDDDILVSNYMLEILKKYGTESCDPVGTPMEIKDKLALDQNGTPVDATKYHSMIGLWYTKDSGFELIGFSDAGYAGCKDTFKSTSDGAQFLGEKLVSWSSKKQDCTALSTAKAEYVSLFACCAQVLWMRTQLTDYGFHFKKISIYCDSKSAIAISCNPVQHSRTKHIAICYHFIKEYVEKGTIELYFVKTDYHLADIFTKALTADRFNYLVRCLGMRSLSPQELDCLAKSQTFRVILFGIHSGEWKSFQSQHQIALRLVRGSNTLSWKPCQGVSSKLNLPAHRIRRWHYNLIPAESRFKTPCSIVKDKYMMEAQFFISFFSSFIFMCMIDEMINLSTNNAAYQADDLDAYDSNCDEINSAKIALMANLSHYGSNNFAEVHNQDNVTNNVIDQDVHAILTSEQSNIMNQSETKITSDSNIISYSQYMNESQYTTVQNSSSPAQQDDLILSVIEQLKTQVVNCTKINQDNKNVNEILTAELERYKDHKEESRNIDRELALEKQTELSAEQPFWSQNPENSEEPNIFTSTTIVEVPKELPKVSMVNSSLKKLKFHLASFDMVVKERTTATAITKGTWGFEHTKSCFKDEIILFVKALKELFNSFDQFLIDELIEVQNVFNQIEQVVKQHCVEKNKFQDKMKDVLKENERLLEQAISTDIVNIAVNTNVNYACKTVHECERCVSIETELQRDYIKMNENFQRNNSFLQQSAPTFDQLFKINDLKAQSQEKDTIIMKLKERIKSFSGNVKEEKIKKELEEIEMINIELDHKVTKLVAENEHLKQTYKQLYDSIKSSPLRDTLSKLKGKAVVNEAVTLHLIDPELLKIYNMSRDVITVGSIMRIPLLYRGEYSQWRKRQMRGFEYGEQDRKVVILYEYETFKAIEGEQLLDTYLRYLQVINDLKKCGYKKDNCELNYKFLNNLQQEWKQYATLMRQTKNLMDINIDALYNILKQNQGDVNDALGYKKKAVVLNSDPLALVAEKTNVSKQKEKVVVSSDFEGSGVDDFSELKKVTALLAKAFNRRKFYSKPTNNNLRTSSTSQSANKKQEFVKSNDKKKDKKDDEKKRDMSKVKCHNCKKERHFSKYCKKKKVKDYNYYKTKMLLAKKDNDEQVHLAEDQAWMESKLDESSSSAKENIAVVAYYTSESESEYEFETSKYYDNSTNNGLFVNNDDDQEIFHDAIESTSENFIENNIDSQKDYDKSEVDLTRPGLHIPLRPILGVLYSKHMTGDRSQLINFVQKFLGTVKFENDHVAKIMGYGDYKIGNVTISRVYFVEGLGHNLFSVGQFCDSDLKVAFRQHTCFIRNLDGVSKTKSWLWHRHLSHLNFGAINHLARQGLVQGLPKLKFKKDHICYACAMGKSKKKSHKSKSEDTNQEKLYLLHMDLCGPMRVESVNGKKYILVIVDDYSRFTWVKFLRSKDEASDLIIKFLMMIQVRLKVPVHQAVATACYTQNRSIIRLRHRKTPYELLHNKLPDLSFLYVFGALCYITNDSENLEKLQPNAHIGIFIGYAPTKKAFWIYNRRTRRIVETIYVDFDELMAMASEQSSSGPALHEMTPATISSGLVHKPSSSTPYVPPSKNDWDLLFQPMFDELLNPPPSVDPQAPEVITSIADIPQHNSKWTKDQPLDNIIGQLSRPVSTRLQLYKKALFCYYDAFLTSVEPKTYKDALTQSCWIEAMQEQLNEFERLENKTRLVARGYRQEEGIDFEESFAPVARIEAIRIFLAYAAHKNMVVYQMDVKTVFLNCNLRE</sequence>
<feature type="domain" description="GAG-pre-integrase" evidence="8">
    <location>
        <begin position="2003"/>
        <end position="2053"/>
    </location>
</feature>
<dbReference type="Pfam" id="PF22936">
    <property type="entry name" value="Pol_BBD"/>
    <property type="match status" value="1"/>
</dbReference>
<evidence type="ECO:0000256" key="2">
    <source>
        <dbReference type="ARBA" id="ARBA00022723"/>
    </source>
</evidence>
<keyword evidence="4" id="KW-0378">Hydrolase</keyword>
<comment type="caution">
    <text evidence="11">The sequence shown here is derived from an EMBL/GenBank/DDBJ whole genome shotgun (WGS) entry which is preliminary data.</text>
</comment>
<dbReference type="PANTHER" id="PTHR42648">
    <property type="entry name" value="TRANSPOSASE, PUTATIVE-RELATED"/>
    <property type="match status" value="1"/>
</dbReference>
<keyword evidence="3" id="KW-0064">Aspartyl protease</keyword>
<evidence type="ECO:0000256" key="4">
    <source>
        <dbReference type="ARBA" id="ARBA00022801"/>
    </source>
</evidence>
<evidence type="ECO:0000256" key="1">
    <source>
        <dbReference type="ARBA" id="ARBA00022670"/>
    </source>
</evidence>
<dbReference type="GO" id="GO:0004190">
    <property type="term" value="F:aspartic-type endopeptidase activity"/>
    <property type="evidence" value="ECO:0007669"/>
    <property type="project" value="UniProtKB-KW"/>
</dbReference>
<dbReference type="GO" id="GO:0003676">
    <property type="term" value="F:nucleic acid binding"/>
    <property type="evidence" value="ECO:0007669"/>
    <property type="project" value="InterPro"/>
</dbReference>
<feature type="domain" description="Retroviral polymerase SH3-like" evidence="10">
    <location>
        <begin position="2177"/>
        <end position="2230"/>
    </location>
</feature>
<feature type="domain" description="Retrovirus-related Pol polyprotein from transposon TNT 1-94-like beta-barrel" evidence="9">
    <location>
        <begin position="1917"/>
        <end position="1982"/>
    </location>
</feature>
<dbReference type="EMBL" id="BKCJ010002343">
    <property type="protein sequence ID" value="GEU47915.1"/>
    <property type="molecule type" value="Genomic_DNA"/>
</dbReference>
<dbReference type="InterPro" id="IPR057670">
    <property type="entry name" value="SH3_retrovirus"/>
</dbReference>
<dbReference type="InterPro" id="IPR054722">
    <property type="entry name" value="PolX-like_BBD"/>
</dbReference>
<dbReference type="InterPro" id="IPR043502">
    <property type="entry name" value="DNA/RNA_pol_sf"/>
</dbReference>
<evidence type="ECO:0000259" key="9">
    <source>
        <dbReference type="Pfam" id="PF22936"/>
    </source>
</evidence>
<feature type="compositionally biased region" description="Basic and acidic residues" evidence="6">
    <location>
        <begin position="1738"/>
        <end position="1763"/>
    </location>
</feature>
<evidence type="ECO:0000256" key="6">
    <source>
        <dbReference type="SAM" id="MobiDB-lite"/>
    </source>
</evidence>
<dbReference type="CDD" id="cd09272">
    <property type="entry name" value="RNase_HI_RT_Ty1"/>
    <property type="match status" value="1"/>
</dbReference>
<feature type="domain" description="GAG-pre-integrase" evidence="8">
    <location>
        <begin position="128"/>
        <end position="200"/>
    </location>
</feature>
<dbReference type="InterPro" id="IPR012337">
    <property type="entry name" value="RNaseH-like_sf"/>
</dbReference>
<keyword evidence="5" id="KW-0175">Coiled coil</keyword>
<evidence type="ECO:0000259" key="10">
    <source>
        <dbReference type="Pfam" id="PF25597"/>
    </source>
</evidence>
<dbReference type="GO" id="GO:0046872">
    <property type="term" value="F:metal ion binding"/>
    <property type="evidence" value="ECO:0007669"/>
    <property type="project" value="UniProtKB-KW"/>
</dbReference>
<proteinExistence type="predicted"/>
<dbReference type="InterPro" id="IPR036397">
    <property type="entry name" value="RNaseH_sf"/>
</dbReference>
<feature type="domain" description="Retroviral polymerase SH3-like" evidence="10">
    <location>
        <begin position="327"/>
        <end position="386"/>
    </location>
</feature>
<name>A0A6L2KIS0_TANCI</name>
<dbReference type="Gene3D" id="3.30.420.10">
    <property type="entry name" value="Ribonuclease H-like superfamily/Ribonuclease H"/>
    <property type="match status" value="2"/>
</dbReference>
<accession>A0A6L2KIS0</accession>
<protein>
    <recommendedName>
        <fullName evidence="12">Retrovirus-related Pol polyprotein from transposon TNT 1-94</fullName>
    </recommendedName>
</protein>
<evidence type="ECO:0008006" key="12">
    <source>
        <dbReference type="Google" id="ProtNLM"/>
    </source>
</evidence>
<gene>
    <name evidence="11" type="ORF">Tci_019893</name>
</gene>
<feature type="domain" description="Reverse transcriptase Ty1/copia-type" evidence="7">
    <location>
        <begin position="543"/>
        <end position="712"/>
    </location>
</feature>